<dbReference type="RefSeq" id="WP_302037507.1">
    <property type="nucleotide sequence ID" value="NZ_JBHSMY010000147.1"/>
</dbReference>
<sequence length="289" mass="33695">MSLFIAIDDFCIALQTWKQTQPQFKSKVTNTPTVNDSELLTILVFYQCSGYKCFQYYYQNLVANDMRSYFPQLISYERFVALLPRLLPGLYVFLKMQTMLSRRSNQYFIDSKKIVVCDNRRIHSHRVFQDSAKRGKTSTGWFYGFKLHLVINNYGQIINFLFTQGNVADNNKDVLKYLLAGLQGQCFADKGYLSTLFEEFYLQGLQLVTKVRAKMKNKLIKLSDYMKLRKRALIESVNDILTSVFDLEHTRHRSPVNALAHMLSALIAYCFYEDKPAVFIEHNQILLLA</sequence>
<evidence type="ECO:0000259" key="1">
    <source>
        <dbReference type="Pfam" id="PF13612"/>
    </source>
</evidence>
<dbReference type="Pfam" id="PF13612">
    <property type="entry name" value="DDE_Tnp_1_3"/>
    <property type="match status" value="1"/>
</dbReference>
<dbReference type="InterPro" id="IPR025668">
    <property type="entry name" value="Tnp_DDE_dom"/>
</dbReference>
<comment type="caution">
    <text evidence="2">The sequence shown here is derived from an EMBL/GenBank/DDBJ whole genome shotgun (WGS) entry which is preliminary data.</text>
</comment>
<evidence type="ECO:0000313" key="3">
    <source>
        <dbReference type="Proteomes" id="UP001168528"/>
    </source>
</evidence>
<name>A0ABT8R3M1_9BACT</name>
<proteinExistence type="predicted"/>
<dbReference type="Proteomes" id="UP001168528">
    <property type="component" value="Unassembled WGS sequence"/>
</dbReference>
<feature type="domain" description="Transposase DDE" evidence="1">
    <location>
        <begin position="106"/>
        <end position="254"/>
    </location>
</feature>
<evidence type="ECO:0000313" key="2">
    <source>
        <dbReference type="EMBL" id="MDO1446701.1"/>
    </source>
</evidence>
<keyword evidence="3" id="KW-1185">Reference proteome</keyword>
<reference evidence="2" key="1">
    <citation type="submission" date="2023-07" db="EMBL/GenBank/DDBJ databases">
        <title>The genome sequence of Rhodocytophaga aerolata KACC 12507.</title>
        <authorList>
            <person name="Zhang X."/>
        </authorList>
    </citation>
    <scope>NUCLEOTIDE SEQUENCE</scope>
    <source>
        <strain evidence="2">KACC 12507</strain>
    </source>
</reference>
<protein>
    <submittedName>
        <fullName evidence="2">IS982 family transposase</fullName>
    </submittedName>
</protein>
<accession>A0ABT8R3M1</accession>
<dbReference type="EMBL" id="JAUKPO010000005">
    <property type="protein sequence ID" value="MDO1446701.1"/>
    <property type="molecule type" value="Genomic_DNA"/>
</dbReference>
<gene>
    <name evidence="2" type="ORF">Q0590_10590</name>
</gene>
<dbReference type="NCBIfam" id="NF033520">
    <property type="entry name" value="transpos_IS982"/>
    <property type="match status" value="1"/>
</dbReference>
<organism evidence="2 3">
    <name type="scientific">Rhodocytophaga aerolata</name>
    <dbReference type="NCBI Taxonomy" id="455078"/>
    <lineage>
        <taxon>Bacteria</taxon>
        <taxon>Pseudomonadati</taxon>
        <taxon>Bacteroidota</taxon>
        <taxon>Cytophagia</taxon>
        <taxon>Cytophagales</taxon>
        <taxon>Rhodocytophagaceae</taxon>
        <taxon>Rhodocytophaga</taxon>
    </lineage>
</organism>